<dbReference type="InterPro" id="IPR001608">
    <property type="entry name" value="Ala_racemase_N"/>
</dbReference>
<evidence type="ECO:0000313" key="9">
    <source>
        <dbReference type="EMBL" id="QDQ28755.1"/>
    </source>
</evidence>
<protein>
    <recommendedName>
        <fullName evidence="5">Alanine racemase</fullName>
        <ecNumber evidence="5">5.1.1.1</ecNumber>
    </recommendedName>
</protein>
<dbReference type="Pfam" id="PF01168">
    <property type="entry name" value="Ala_racemase_N"/>
    <property type="match status" value="1"/>
</dbReference>
<feature type="modified residue" description="N6-(pyridoxal phosphate)lysine" evidence="5 6">
    <location>
        <position position="34"/>
    </location>
</feature>
<accession>A0A516SKS1</accession>
<dbReference type="KEGG" id="cari:FNU76_21705"/>
<dbReference type="InterPro" id="IPR020622">
    <property type="entry name" value="Ala_racemase_pyridoxalP-BS"/>
</dbReference>
<dbReference type="NCBIfam" id="TIGR00492">
    <property type="entry name" value="alr"/>
    <property type="match status" value="1"/>
</dbReference>
<keyword evidence="10" id="KW-1185">Reference proteome</keyword>
<feature type="binding site" evidence="5 7">
    <location>
        <position position="301"/>
    </location>
    <ligand>
        <name>substrate</name>
    </ligand>
</feature>
<dbReference type="SUPFAM" id="SSF51419">
    <property type="entry name" value="PLP-binding barrel"/>
    <property type="match status" value="1"/>
</dbReference>
<dbReference type="Proteomes" id="UP000317550">
    <property type="component" value="Chromosome"/>
</dbReference>
<dbReference type="UniPathway" id="UPA00042">
    <property type="reaction ID" value="UER00497"/>
</dbReference>
<evidence type="ECO:0000256" key="6">
    <source>
        <dbReference type="PIRSR" id="PIRSR600821-50"/>
    </source>
</evidence>
<feature type="active site" description="Proton acceptor; specific for D-alanine" evidence="5">
    <location>
        <position position="34"/>
    </location>
</feature>
<evidence type="ECO:0000256" key="3">
    <source>
        <dbReference type="ARBA" id="ARBA00022898"/>
    </source>
</evidence>
<dbReference type="RefSeq" id="WP_144280138.1">
    <property type="nucleotide sequence ID" value="NZ_CP041730.1"/>
</dbReference>
<evidence type="ECO:0000256" key="4">
    <source>
        <dbReference type="ARBA" id="ARBA00023235"/>
    </source>
</evidence>
<dbReference type="EMBL" id="CP041730">
    <property type="protein sequence ID" value="QDQ28755.1"/>
    <property type="molecule type" value="Genomic_DNA"/>
</dbReference>
<comment type="pathway">
    <text evidence="5">Amino-acid biosynthesis; D-alanine biosynthesis; D-alanine from L-alanine: step 1/1.</text>
</comment>
<dbReference type="InterPro" id="IPR009006">
    <property type="entry name" value="Ala_racemase/Decarboxylase_C"/>
</dbReference>
<evidence type="ECO:0000256" key="5">
    <source>
        <dbReference type="HAMAP-Rule" id="MF_01201"/>
    </source>
</evidence>
<dbReference type="EC" id="5.1.1.1" evidence="5"/>
<dbReference type="PROSITE" id="PS00395">
    <property type="entry name" value="ALANINE_RACEMASE"/>
    <property type="match status" value="1"/>
</dbReference>
<sequence>MSRPLTATIDLSALRHNYQLAKRLHGGRALAIVKANAYGHGAVRCAQALGDIADGFGVAAIEEAIQLREAGIRQPILLLEGWFESSELALIDQHDLWTALHSLEQIDAIEAASFDKPLHIWLKVDSGMHRLGIHPDDFETAYRRLMASGKVGKIVAMTHFSRADELGCDTTAEQIARFQAAIAGLALETSLSNSGGVLGWPGARGDWARPGIMLYGGAALDRQLPDWPKPVMQLDSRLIAVRELPCGEAIGYGAHFVTSAPVTRVGVVACGYADGYPRVVPTGTPVLIDGRRSRILGRVSMDMIVVDLSGFDDAGVGSAVRLWGEGLTADEIASAAGTIAYELFCNVKRARLVYTD</sequence>
<dbReference type="AlphaFoldDB" id="A0A516SKS1"/>
<proteinExistence type="inferred from homology"/>
<dbReference type="PANTHER" id="PTHR30511">
    <property type="entry name" value="ALANINE RACEMASE"/>
    <property type="match status" value="1"/>
</dbReference>
<dbReference type="Pfam" id="PF00842">
    <property type="entry name" value="Ala_racemase_C"/>
    <property type="match status" value="1"/>
</dbReference>
<comment type="function">
    <text evidence="5">Catalyzes the interconversion of L-alanine and D-alanine. May also act on other amino acids.</text>
</comment>
<dbReference type="PANTHER" id="PTHR30511:SF0">
    <property type="entry name" value="ALANINE RACEMASE, CATABOLIC-RELATED"/>
    <property type="match status" value="1"/>
</dbReference>
<comment type="similarity">
    <text evidence="5">Belongs to the alanine racemase family.</text>
</comment>
<organism evidence="9 10">
    <name type="scientific">Chitinimonas arctica</name>
    <dbReference type="NCBI Taxonomy" id="2594795"/>
    <lineage>
        <taxon>Bacteria</taxon>
        <taxon>Pseudomonadati</taxon>
        <taxon>Pseudomonadota</taxon>
        <taxon>Betaproteobacteria</taxon>
        <taxon>Neisseriales</taxon>
        <taxon>Chitinibacteraceae</taxon>
        <taxon>Chitinimonas</taxon>
    </lineage>
</organism>
<evidence type="ECO:0000313" key="10">
    <source>
        <dbReference type="Proteomes" id="UP000317550"/>
    </source>
</evidence>
<dbReference type="Gene3D" id="3.20.20.10">
    <property type="entry name" value="Alanine racemase"/>
    <property type="match status" value="1"/>
</dbReference>
<evidence type="ECO:0000259" key="8">
    <source>
        <dbReference type="SMART" id="SM01005"/>
    </source>
</evidence>
<dbReference type="SUPFAM" id="SSF50621">
    <property type="entry name" value="Alanine racemase C-terminal domain-like"/>
    <property type="match status" value="1"/>
</dbReference>
<dbReference type="FunFam" id="3.20.20.10:FF:000002">
    <property type="entry name" value="Alanine racemase"/>
    <property type="match status" value="1"/>
</dbReference>
<dbReference type="InterPro" id="IPR000821">
    <property type="entry name" value="Ala_racemase"/>
</dbReference>
<evidence type="ECO:0000256" key="1">
    <source>
        <dbReference type="ARBA" id="ARBA00000316"/>
    </source>
</evidence>
<dbReference type="InterPro" id="IPR029066">
    <property type="entry name" value="PLP-binding_barrel"/>
</dbReference>
<name>A0A516SKS1_9NEIS</name>
<comment type="catalytic activity">
    <reaction evidence="1 5">
        <text>L-alanine = D-alanine</text>
        <dbReference type="Rhea" id="RHEA:20249"/>
        <dbReference type="ChEBI" id="CHEBI:57416"/>
        <dbReference type="ChEBI" id="CHEBI:57972"/>
        <dbReference type="EC" id="5.1.1.1"/>
    </reaction>
</comment>
<reference evidence="10" key="1">
    <citation type="submission" date="2019-07" db="EMBL/GenBank/DDBJ databases">
        <title>Chitinimonas sp. nov., isolated from Ny-Alesund, arctica soil.</title>
        <authorList>
            <person name="Xu Q."/>
            <person name="Peng F."/>
        </authorList>
    </citation>
    <scope>NUCLEOTIDE SEQUENCE [LARGE SCALE GENOMIC DNA]</scope>
    <source>
        <strain evidence="10">R3-44</strain>
    </source>
</reference>
<feature type="binding site" evidence="5 7">
    <location>
        <position position="130"/>
    </location>
    <ligand>
        <name>substrate</name>
    </ligand>
</feature>
<evidence type="ECO:0000256" key="7">
    <source>
        <dbReference type="PIRSR" id="PIRSR600821-52"/>
    </source>
</evidence>
<dbReference type="InterPro" id="IPR011079">
    <property type="entry name" value="Ala_racemase_C"/>
</dbReference>
<dbReference type="GO" id="GO:0008784">
    <property type="term" value="F:alanine racemase activity"/>
    <property type="evidence" value="ECO:0007669"/>
    <property type="project" value="UniProtKB-UniRule"/>
</dbReference>
<dbReference type="OrthoDB" id="9813814at2"/>
<dbReference type="HAMAP" id="MF_01201">
    <property type="entry name" value="Ala_racemase"/>
    <property type="match status" value="1"/>
</dbReference>
<evidence type="ECO:0000256" key="2">
    <source>
        <dbReference type="ARBA" id="ARBA00001933"/>
    </source>
</evidence>
<feature type="domain" description="Alanine racemase C-terminal" evidence="8">
    <location>
        <begin position="231"/>
        <end position="355"/>
    </location>
</feature>
<feature type="active site" description="Proton acceptor; specific for L-alanine" evidence="5">
    <location>
        <position position="252"/>
    </location>
</feature>
<comment type="cofactor">
    <cofactor evidence="2 5 6">
        <name>pyridoxal 5'-phosphate</name>
        <dbReference type="ChEBI" id="CHEBI:597326"/>
    </cofactor>
</comment>
<gene>
    <name evidence="9" type="primary">alr</name>
    <name evidence="9" type="ORF">FNU76_21705</name>
</gene>
<dbReference type="CDD" id="cd06827">
    <property type="entry name" value="PLPDE_III_AR_proteobact"/>
    <property type="match status" value="1"/>
</dbReference>
<dbReference type="GO" id="GO:0005829">
    <property type="term" value="C:cytosol"/>
    <property type="evidence" value="ECO:0007669"/>
    <property type="project" value="TreeGrafter"/>
</dbReference>
<dbReference type="PRINTS" id="PR00992">
    <property type="entry name" value="ALARACEMASE"/>
</dbReference>
<dbReference type="GO" id="GO:0030632">
    <property type="term" value="P:D-alanine biosynthetic process"/>
    <property type="evidence" value="ECO:0007669"/>
    <property type="project" value="UniProtKB-UniRule"/>
</dbReference>
<dbReference type="Gene3D" id="2.40.37.10">
    <property type="entry name" value="Lyase, Ornithine Decarboxylase, Chain A, domain 1"/>
    <property type="match status" value="1"/>
</dbReference>
<keyword evidence="3 5" id="KW-0663">Pyridoxal phosphate</keyword>
<dbReference type="GO" id="GO:0030170">
    <property type="term" value="F:pyridoxal phosphate binding"/>
    <property type="evidence" value="ECO:0007669"/>
    <property type="project" value="UniProtKB-UniRule"/>
</dbReference>
<dbReference type="SMART" id="SM01005">
    <property type="entry name" value="Ala_racemase_C"/>
    <property type="match status" value="1"/>
</dbReference>
<keyword evidence="4 5" id="KW-0413">Isomerase</keyword>